<dbReference type="EMBL" id="UINC01016392">
    <property type="protein sequence ID" value="SVA68277.1"/>
    <property type="molecule type" value="Genomic_DNA"/>
</dbReference>
<gene>
    <name evidence="1" type="ORF">METZ01_LOCUS121131</name>
</gene>
<proteinExistence type="predicted"/>
<sequence>VPSAEVRWEITYESLAALEESQAWKNWPAVDANGFTALYAYGPDGKMGYWGMVWDTAQDMRSTLCQNMGGGVPIEVIDKLVSLSAHVVPQQD</sequence>
<name>A0A381XVQ9_9ZZZZ</name>
<organism evidence="1">
    <name type="scientific">marine metagenome</name>
    <dbReference type="NCBI Taxonomy" id="408172"/>
    <lineage>
        <taxon>unclassified sequences</taxon>
        <taxon>metagenomes</taxon>
        <taxon>ecological metagenomes</taxon>
    </lineage>
</organism>
<feature type="non-terminal residue" evidence="1">
    <location>
        <position position="1"/>
    </location>
</feature>
<dbReference type="AlphaFoldDB" id="A0A381XVQ9"/>
<protein>
    <submittedName>
        <fullName evidence="1">Uncharacterized protein</fullName>
    </submittedName>
</protein>
<reference evidence="1" key="1">
    <citation type="submission" date="2018-05" db="EMBL/GenBank/DDBJ databases">
        <authorList>
            <person name="Lanie J.A."/>
            <person name="Ng W.-L."/>
            <person name="Kazmierczak K.M."/>
            <person name="Andrzejewski T.M."/>
            <person name="Davidsen T.M."/>
            <person name="Wayne K.J."/>
            <person name="Tettelin H."/>
            <person name="Glass J.I."/>
            <person name="Rusch D."/>
            <person name="Podicherti R."/>
            <person name="Tsui H.-C.T."/>
            <person name="Winkler M.E."/>
        </authorList>
    </citation>
    <scope>NUCLEOTIDE SEQUENCE</scope>
</reference>
<evidence type="ECO:0000313" key="1">
    <source>
        <dbReference type="EMBL" id="SVA68277.1"/>
    </source>
</evidence>
<accession>A0A381XVQ9</accession>